<dbReference type="SUPFAM" id="SSF52317">
    <property type="entry name" value="Class I glutamine amidotransferase-like"/>
    <property type="match status" value="1"/>
</dbReference>
<accession>A0A269XEY5</accession>
<dbReference type="AlphaFoldDB" id="A0A269XEY5"/>
<evidence type="ECO:0000313" key="2">
    <source>
        <dbReference type="Proteomes" id="UP000216802"/>
    </source>
</evidence>
<proteinExistence type="predicted"/>
<dbReference type="EMBL" id="NCXI01000664">
    <property type="protein sequence ID" value="PAK69064.1"/>
    <property type="molecule type" value="Genomic_DNA"/>
</dbReference>
<dbReference type="Proteomes" id="UP000216802">
    <property type="component" value="Unassembled WGS sequence"/>
</dbReference>
<keyword evidence="1" id="KW-0315">Glutamine amidotransferase</keyword>
<evidence type="ECO:0000313" key="1">
    <source>
        <dbReference type="EMBL" id="PAK69064.1"/>
    </source>
</evidence>
<comment type="caution">
    <text evidence="1">The sequence shown here is derived from an EMBL/GenBank/DDBJ whole genome shotgun (WGS) entry which is preliminary data.</text>
</comment>
<protein>
    <submittedName>
        <fullName evidence="1">Type 1 glutamine amidotransferase domain-containing protein</fullName>
    </submittedName>
</protein>
<sequence length="69" mass="7860">DYFGNTEEPTGLWLSELVHFYDAFKHTNVDIDMFNITGGNTPIDPVSLNPLMFDNTTKAYYIIDGLLDK</sequence>
<feature type="non-terminal residue" evidence="1">
    <location>
        <position position="1"/>
    </location>
</feature>
<dbReference type="Gene3D" id="3.40.50.880">
    <property type="match status" value="1"/>
</dbReference>
<keyword evidence="1" id="KW-0808">Transferase</keyword>
<dbReference type="GO" id="GO:0016740">
    <property type="term" value="F:transferase activity"/>
    <property type="evidence" value="ECO:0007669"/>
    <property type="project" value="UniProtKB-KW"/>
</dbReference>
<feature type="non-terminal residue" evidence="1">
    <location>
        <position position="69"/>
    </location>
</feature>
<organism evidence="1 2">
    <name type="scientific">Lentilactobacillus parakefiri</name>
    <dbReference type="NCBI Taxonomy" id="152332"/>
    <lineage>
        <taxon>Bacteria</taxon>
        <taxon>Bacillati</taxon>
        <taxon>Bacillota</taxon>
        <taxon>Bacilli</taxon>
        <taxon>Lactobacillales</taxon>
        <taxon>Lactobacillaceae</taxon>
        <taxon>Lentilactobacillus</taxon>
    </lineage>
</organism>
<name>A0A269XEY5_9LACO</name>
<gene>
    <name evidence="1" type="ORF">B8W98_14095</name>
</gene>
<dbReference type="InterPro" id="IPR029062">
    <property type="entry name" value="Class_I_gatase-like"/>
</dbReference>
<reference evidence="1 2" key="1">
    <citation type="submission" date="2017-04" db="EMBL/GenBank/DDBJ databases">
        <title>Kefir bacterial isolates.</title>
        <authorList>
            <person name="Kim Y."/>
            <person name="Blasche S."/>
            <person name="Patil K.R."/>
        </authorList>
    </citation>
    <scope>NUCLEOTIDE SEQUENCE [LARGE SCALE GENOMIC DNA]</scope>
    <source>
        <strain evidence="1 2">OG2</strain>
    </source>
</reference>